<organism evidence="9 10">
    <name type="scientific">Kineothrix sedimenti</name>
    <dbReference type="NCBI Taxonomy" id="3123317"/>
    <lineage>
        <taxon>Bacteria</taxon>
        <taxon>Bacillati</taxon>
        <taxon>Bacillota</taxon>
        <taxon>Clostridia</taxon>
        <taxon>Lachnospirales</taxon>
        <taxon>Lachnospiraceae</taxon>
        <taxon>Kineothrix</taxon>
    </lineage>
</organism>
<sequence>MLLDVILGILFCLALLLSIVCCTKLMRVKRKLSDMAEALSDIQAGNGNRKILAADNELTAELSFKMNEIVYAYEEQLSQLRSADETNRQLMTSLSHDVRTPLTTLLGYLDAVHRGVVSGKAREDYLEISRRKAHDLKEYIDVLFDWFKLNSSEFSLSIERTELAELTRNILKDWIPIFEEKNLIYEIELPEKPLLTRVDLDGYARIINNLVQNVINHSQATQIKIEMVKQESNIEICIMDNGIGIEKADLQHIFQRLYKCDKGRSNKGSGLGLAIVRQMVEQMDGRITVQSEPNQYTNFTVFFPLDA</sequence>
<dbReference type="SMART" id="SM00388">
    <property type="entry name" value="HisKA"/>
    <property type="match status" value="1"/>
</dbReference>
<dbReference type="PANTHER" id="PTHR45453:SF1">
    <property type="entry name" value="PHOSPHATE REGULON SENSOR PROTEIN PHOR"/>
    <property type="match status" value="1"/>
</dbReference>
<dbReference type="InterPro" id="IPR003594">
    <property type="entry name" value="HATPase_dom"/>
</dbReference>
<dbReference type="InterPro" id="IPR005467">
    <property type="entry name" value="His_kinase_dom"/>
</dbReference>
<dbReference type="EC" id="2.7.13.3" evidence="3"/>
<keyword evidence="4" id="KW-0597">Phosphoprotein</keyword>
<evidence type="ECO:0000256" key="4">
    <source>
        <dbReference type="ARBA" id="ARBA00022553"/>
    </source>
</evidence>
<dbReference type="PROSITE" id="PS50109">
    <property type="entry name" value="HIS_KIN"/>
    <property type="match status" value="1"/>
</dbReference>
<evidence type="ECO:0000313" key="9">
    <source>
        <dbReference type="EMBL" id="XAH73980.1"/>
    </source>
</evidence>
<dbReference type="InterPro" id="IPR004358">
    <property type="entry name" value="Sig_transdc_His_kin-like_C"/>
</dbReference>
<keyword evidence="10" id="KW-1185">Reference proteome</keyword>
<dbReference type="SUPFAM" id="SSF47384">
    <property type="entry name" value="Homodimeric domain of signal transducing histidine kinase"/>
    <property type="match status" value="1"/>
</dbReference>
<keyword evidence="6 9" id="KW-0418">Kinase</keyword>
<keyword evidence="7" id="KW-0902">Two-component regulatory system</keyword>
<gene>
    <name evidence="9" type="ORF">V6984_21170</name>
</gene>
<evidence type="ECO:0000259" key="8">
    <source>
        <dbReference type="PROSITE" id="PS50109"/>
    </source>
</evidence>
<protein>
    <recommendedName>
        <fullName evidence="3">histidine kinase</fullName>
        <ecNumber evidence="3">2.7.13.3</ecNumber>
    </recommendedName>
</protein>
<evidence type="ECO:0000256" key="3">
    <source>
        <dbReference type="ARBA" id="ARBA00012438"/>
    </source>
</evidence>
<evidence type="ECO:0000313" key="10">
    <source>
        <dbReference type="Proteomes" id="UP001451571"/>
    </source>
</evidence>
<dbReference type="Pfam" id="PF02518">
    <property type="entry name" value="HATPase_c"/>
    <property type="match status" value="1"/>
</dbReference>
<dbReference type="Proteomes" id="UP001451571">
    <property type="component" value="Chromosome"/>
</dbReference>
<dbReference type="EMBL" id="CP146256">
    <property type="protein sequence ID" value="XAH73980.1"/>
    <property type="molecule type" value="Genomic_DNA"/>
</dbReference>
<comment type="subcellular location">
    <subcellularLocation>
        <location evidence="2">Membrane</location>
    </subcellularLocation>
</comment>
<evidence type="ECO:0000256" key="2">
    <source>
        <dbReference type="ARBA" id="ARBA00004370"/>
    </source>
</evidence>
<reference evidence="9 10" key="1">
    <citation type="submission" date="2024-02" db="EMBL/GenBank/DDBJ databases">
        <title>Bacterial strain from lacustrine sediment.</title>
        <authorList>
            <person name="Petit C."/>
            <person name="Fadhlaoui K."/>
        </authorList>
    </citation>
    <scope>NUCLEOTIDE SEQUENCE [LARGE SCALE GENOMIC DNA]</scope>
    <source>
        <strain evidence="9 10">IPX-CK</strain>
    </source>
</reference>
<dbReference type="InterPro" id="IPR036097">
    <property type="entry name" value="HisK_dim/P_sf"/>
</dbReference>
<dbReference type="PRINTS" id="PR00344">
    <property type="entry name" value="BCTRLSENSOR"/>
</dbReference>
<dbReference type="InterPro" id="IPR036890">
    <property type="entry name" value="HATPase_C_sf"/>
</dbReference>
<dbReference type="InterPro" id="IPR050351">
    <property type="entry name" value="BphY/WalK/GraS-like"/>
</dbReference>
<dbReference type="InterPro" id="IPR003661">
    <property type="entry name" value="HisK_dim/P_dom"/>
</dbReference>
<evidence type="ECO:0000256" key="6">
    <source>
        <dbReference type="ARBA" id="ARBA00022777"/>
    </source>
</evidence>
<dbReference type="Gene3D" id="1.10.287.130">
    <property type="match status" value="1"/>
</dbReference>
<feature type="domain" description="Histidine kinase" evidence="8">
    <location>
        <begin position="93"/>
        <end position="307"/>
    </location>
</feature>
<dbReference type="GO" id="GO:0016301">
    <property type="term" value="F:kinase activity"/>
    <property type="evidence" value="ECO:0007669"/>
    <property type="project" value="UniProtKB-KW"/>
</dbReference>
<dbReference type="CDD" id="cd00082">
    <property type="entry name" value="HisKA"/>
    <property type="match status" value="1"/>
</dbReference>
<dbReference type="Gene3D" id="3.30.565.10">
    <property type="entry name" value="Histidine kinase-like ATPase, C-terminal domain"/>
    <property type="match status" value="1"/>
</dbReference>
<accession>A0ABZ3EWQ7</accession>
<dbReference type="SUPFAM" id="SSF55874">
    <property type="entry name" value="ATPase domain of HSP90 chaperone/DNA topoisomerase II/histidine kinase"/>
    <property type="match status" value="1"/>
</dbReference>
<keyword evidence="5" id="KW-0808">Transferase</keyword>
<dbReference type="Pfam" id="PF00512">
    <property type="entry name" value="HisKA"/>
    <property type="match status" value="1"/>
</dbReference>
<proteinExistence type="predicted"/>
<evidence type="ECO:0000256" key="1">
    <source>
        <dbReference type="ARBA" id="ARBA00000085"/>
    </source>
</evidence>
<dbReference type="PANTHER" id="PTHR45453">
    <property type="entry name" value="PHOSPHATE REGULON SENSOR PROTEIN PHOR"/>
    <property type="match status" value="1"/>
</dbReference>
<name>A0ABZ3EWQ7_9FIRM</name>
<evidence type="ECO:0000256" key="7">
    <source>
        <dbReference type="ARBA" id="ARBA00023012"/>
    </source>
</evidence>
<comment type="catalytic activity">
    <reaction evidence="1">
        <text>ATP + protein L-histidine = ADP + protein N-phospho-L-histidine.</text>
        <dbReference type="EC" id="2.7.13.3"/>
    </reaction>
</comment>
<dbReference type="SMART" id="SM00387">
    <property type="entry name" value="HATPase_c"/>
    <property type="match status" value="1"/>
</dbReference>
<evidence type="ECO:0000256" key="5">
    <source>
        <dbReference type="ARBA" id="ARBA00022679"/>
    </source>
</evidence>
<dbReference type="CDD" id="cd00075">
    <property type="entry name" value="HATPase"/>
    <property type="match status" value="1"/>
</dbReference>